<comment type="caution">
    <text evidence="1">The sequence shown here is derived from an EMBL/GenBank/DDBJ whole genome shotgun (WGS) entry which is preliminary data.</text>
</comment>
<accession>A0ABX4G450</accession>
<evidence type="ECO:0000313" key="1">
    <source>
        <dbReference type="EMBL" id="OZS44785.1"/>
    </source>
</evidence>
<gene>
    <name evidence="1" type="ORF">ASV53_06415</name>
</gene>
<protein>
    <submittedName>
        <fullName evidence="1">Uncharacterized protein</fullName>
    </submittedName>
</protein>
<proteinExistence type="predicted"/>
<sequence>MLKLLFILALNSLPILLFITSLLPIECSSSINSLLNTFSDQEVSWFCENSAHQSTQQRTFDNPFKNTQ</sequence>
<reference evidence="1 2" key="1">
    <citation type="journal article" date="2016" name="Antonie Van Leeuwenhoek">
        <title>Photobacterium sanguinicancri sp. nov. isolated from marine animals.</title>
        <authorList>
            <person name="Gomez-Gil B."/>
            <person name="Roque A."/>
            <person name="Rotllant G."/>
            <person name="Romalde J.L."/>
            <person name="Doce A."/>
            <person name="Eggermont M."/>
            <person name="Defoirdt T."/>
        </authorList>
    </citation>
    <scope>NUCLEOTIDE SEQUENCE [LARGE SCALE GENOMIC DNA]</scope>
    <source>
        <strain evidence="1 2">CAIM 1827</strain>
    </source>
</reference>
<dbReference type="EMBL" id="NOIF01000026">
    <property type="protein sequence ID" value="OZS44785.1"/>
    <property type="molecule type" value="Genomic_DNA"/>
</dbReference>
<evidence type="ECO:0000313" key="2">
    <source>
        <dbReference type="Proteomes" id="UP000215999"/>
    </source>
</evidence>
<dbReference type="Proteomes" id="UP000215999">
    <property type="component" value="Unassembled WGS sequence"/>
</dbReference>
<keyword evidence="2" id="KW-1185">Reference proteome</keyword>
<organism evidence="1 2">
    <name type="scientific">Photobacterium sanguinicancri</name>
    <dbReference type="NCBI Taxonomy" id="875932"/>
    <lineage>
        <taxon>Bacteria</taxon>
        <taxon>Pseudomonadati</taxon>
        <taxon>Pseudomonadota</taxon>
        <taxon>Gammaproteobacteria</taxon>
        <taxon>Vibrionales</taxon>
        <taxon>Vibrionaceae</taxon>
        <taxon>Photobacterium</taxon>
    </lineage>
</organism>
<name>A0ABX4G450_9GAMM</name>